<accession>A0ABW6A2V1</accession>
<dbReference type="SMART" id="SM00558">
    <property type="entry name" value="JmjC"/>
    <property type="match status" value="1"/>
</dbReference>
<dbReference type="Gene3D" id="2.60.120.650">
    <property type="entry name" value="Cupin"/>
    <property type="match status" value="1"/>
</dbReference>
<protein>
    <submittedName>
        <fullName evidence="2">Cupin-like domain-containing protein</fullName>
    </submittedName>
</protein>
<reference evidence="3" key="1">
    <citation type="journal article" date="2019" name="Int. J. Syst. Evol. Microbiol.">
        <title>The Global Catalogue of Microorganisms (GCM) 10K type strain sequencing project: providing services to taxonomists for standard genome sequencing and annotation.</title>
        <authorList>
            <consortium name="The Broad Institute Genomics Platform"/>
            <consortium name="The Broad Institute Genome Sequencing Center for Infectious Disease"/>
            <person name="Wu L."/>
            <person name="Ma J."/>
        </authorList>
    </citation>
    <scope>NUCLEOTIDE SEQUENCE [LARGE SCALE GENOMIC DNA]</scope>
    <source>
        <strain evidence="3">KCTC 23299</strain>
    </source>
</reference>
<organism evidence="2 3">
    <name type="scientific">Terrimonas rubra</name>
    <dbReference type="NCBI Taxonomy" id="1035890"/>
    <lineage>
        <taxon>Bacteria</taxon>
        <taxon>Pseudomonadati</taxon>
        <taxon>Bacteroidota</taxon>
        <taxon>Chitinophagia</taxon>
        <taxon>Chitinophagales</taxon>
        <taxon>Chitinophagaceae</taxon>
        <taxon>Terrimonas</taxon>
    </lineage>
</organism>
<dbReference type="Proteomes" id="UP001597511">
    <property type="component" value="Unassembled WGS sequence"/>
</dbReference>
<dbReference type="EMBL" id="JBHUOZ010000001">
    <property type="protein sequence ID" value="MFD2919669.1"/>
    <property type="molecule type" value="Genomic_DNA"/>
</dbReference>
<feature type="domain" description="JmjC" evidence="1">
    <location>
        <begin position="94"/>
        <end position="250"/>
    </location>
</feature>
<dbReference type="Pfam" id="PF13621">
    <property type="entry name" value="Cupin_8"/>
    <property type="match status" value="1"/>
</dbReference>
<dbReference type="InterPro" id="IPR041667">
    <property type="entry name" value="Cupin_8"/>
</dbReference>
<name>A0ABW6A2V1_9BACT</name>
<keyword evidence="3" id="KW-1185">Reference proteome</keyword>
<dbReference type="RefSeq" id="WP_386097084.1">
    <property type="nucleotide sequence ID" value="NZ_JBHUOZ010000001.1"/>
</dbReference>
<evidence type="ECO:0000313" key="2">
    <source>
        <dbReference type="EMBL" id="MFD2919669.1"/>
    </source>
</evidence>
<comment type="caution">
    <text evidence="2">The sequence shown here is derived from an EMBL/GenBank/DDBJ whole genome shotgun (WGS) entry which is preliminary data.</text>
</comment>
<dbReference type="SUPFAM" id="SSF51197">
    <property type="entry name" value="Clavaminate synthase-like"/>
    <property type="match status" value="1"/>
</dbReference>
<proteinExistence type="predicted"/>
<evidence type="ECO:0000313" key="3">
    <source>
        <dbReference type="Proteomes" id="UP001597511"/>
    </source>
</evidence>
<dbReference type="PANTHER" id="PTHR12461:SF105">
    <property type="entry name" value="HYPOXIA-INDUCIBLE FACTOR 1-ALPHA INHIBITOR"/>
    <property type="match status" value="1"/>
</dbReference>
<dbReference type="PROSITE" id="PS51184">
    <property type="entry name" value="JMJC"/>
    <property type="match status" value="1"/>
</dbReference>
<evidence type="ECO:0000259" key="1">
    <source>
        <dbReference type="PROSITE" id="PS51184"/>
    </source>
</evidence>
<sequence length="287" mass="33810">MQLLPIDSISGINKKDFTEQYVKTGTPVIIKDFLKDSPALQLWNYDYFKEQAGDLIVSVHGHENAHPDKVVSQAAKKMKFSEYLDYIQAGPTEARLFLFNLLTERPEFKKQLVINRVTSNILSSLPFMFFGGEGSSTRYHFDIDISHVFLSQFEGAKKVWLFPPEQSDLLYKLPYNFHGIADLKNPDYEKFPALKYLHGWECTLHFGDTLFMPAHYWHYIQYETQGYSVSHRALSNSYIQRLQGARNLFITRRFDNLMRIWRKDKWFNYKKQIAINRAEKAIKKFEH</sequence>
<dbReference type="PANTHER" id="PTHR12461">
    <property type="entry name" value="HYPOXIA-INDUCIBLE FACTOR 1 ALPHA INHIBITOR-RELATED"/>
    <property type="match status" value="1"/>
</dbReference>
<gene>
    <name evidence="2" type="ORF">ACFS6H_08130</name>
</gene>
<dbReference type="InterPro" id="IPR003347">
    <property type="entry name" value="JmjC_dom"/>
</dbReference>